<reference evidence="2 3" key="1">
    <citation type="submission" date="2017-04" db="EMBL/GenBank/DDBJ databases">
        <title>The whole genome sequencing and assembly of Halobacillus mangrovi strain.</title>
        <authorList>
            <person name="Lee S.-J."/>
            <person name="Park M.-K."/>
            <person name="Kim J.-Y."/>
            <person name="Lee Y.-J."/>
            <person name="Yi H."/>
            <person name="Bahn Y.-S."/>
            <person name="Kim J.F."/>
            <person name="Lee D.-W."/>
        </authorList>
    </citation>
    <scope>NUCLEOTIDE SEQUENCE [LARGE SCALE GENOMIC DNA]</scope>
    <source>
        <strain evidence="2 3">KTB 131</strain>
    </source>
</reference>
<dbReference type="RefSeq" id="WP_085030230.1">
    <property type="nucleotide sequence ID" value="NZ_CP020772.1"/>
</dbReference>
<sequence>MTASFSLNEIAWKRMLFFLFLIILPNYLVMQVQLVGPIDDYVGLGTALDLIVILPLLLYFFGFKKRVSRVILVGFMFWGLLLANWIIPQQADGYLSYFNHSVIMLEALVIIIELVLLIAVFKRLPLLIENYKIAKETRYHFLSSFTHAIQQTFSFKINHITKFQSILRVLATDIAAIYYSLFSWRKKALVIPEGQGRAFSFHKDGSYLGVFILLVHAMTIEIIAVHVMVAMYSHTLA</sequence>
<dbReference type="Proteomes" id="UP000192527">
    <property type="component" value="Chromosome"/>
</dbReference>
<dbReference type="EMBL" id="CP020772">
    <property type="protein sequence ID" value="ARI77769.1"/>
    <property type="molecule type" value="Genomic_DNA"/>
</dbReference>
<keyword evidence="1" id="KW-0812">Transmembrane</keyword>
<proteinExistence type="predicted"/>
<gene>
    <name evidence="2" type="ORF">HM131_13320</name>
</gene>
<organism evidence="2 3">
    <name type="scientific">Halobacillus mangrovi</name>
    <dbReference type="NCBI Taxonomy" id="402384"/>
    <lineage>
        <taxon>Bacteria</taxon>
        <taxon>Bacillati</taxon>
        <taxon>Bacillota</taxon>
        <taxon>Bacilli</taxon>
        <taxon>Bacillales</taxon>
        <taxon>Bacillaceae</taxon>
        <taxon>Halobacillus</taxon>
    </lineage>
</organism>
<keyword evidence="3" id="KW-1185">Reference proteome</keyword>
<dbReference type="STRING" id="402384.HM131_13320"/>
<evidence type="ECO:0000256" key="1">
    <source>
        <dbReference type="SAM" id="Phobius"/>
    </source>
</evidence>
<dbReference type="OrthoDB" id="875405at2"/>
<keyword evidence="1" id="KW-1133">Transmembrane helix</keyword>
<accession>A0A1W5ZWW8</accession>
<feature type="transmembrane region" description="Helical" evidence="1">
    <location>
        <begin position="70"/>
        <end position="87"/>
    </location>
</feature>
<dbReference type="KEGG" id="hmn:HM131_13320"/>
<feature type="transmembrane region" description="Helical" evidence="1">
    <location>
        <begin position="102"/>
        <end position="121"/>
    </location>
</feature>
<protein>
    <submittedName>
        <fullName evidence="2">Uncharacterized protein</fullName>
    </submittedName>
</protein>
<evidence type="ECO:0000313" key="2">
    <source>
        <dbReference type="EMBL" id="ARI77769.1"/>
    </source>
</evidence>
<feature type="transmembrane region" description="Helical" evidence="1">
    <location>
        <begin position="41"/>
        <end position="63"/>
    </location>
</feature>
<keyword evidence="1" id="KW-0472">Membrane</keyword>
<feature type="transmembrane region" description="Helical" evidence="1">
    <location>
        <begin position="205"/>
        <end position="232"/>
    </location>
</feature>
<name>A0A1W5ZWW8_9BACI</name>
<evidence type="ECO:0000313" key="3">
    <source>
        <dbReference type="Proteomes" id="UP000192527"/>
    </source>
</evidence>
<dbReference type="AlphaFoldDB" id="A0A1W5ZWW8"/>